<keyword evidence="3" id="KW-1185">Reference proteome</keyword>
<proteinExistence type="predicted"/>
<gene>
    <name evidence="2" type="ORF">PROFUN_14096</name>
</gene>
<dbReference type="PANTHER" id="PTHR21229:SF57">
    <property type="entry name" value="INTIMAL THICKNESS RELATED RECEPTOR IRP DOMAIN-CONTAINING PROTEIN"/>
    <property type="match status" value="1"/>
</dbReference>
<sequence>MGTGTTMNDGTFSVIRTGRLYSLLFFVLCSDEPHLSFLAMRPAADVTLLFLFLHTCDALYYSASSTSNRAGTNVGSYGFESGGTVTLTSLQMDPNINSNPPIYIFVCTDVSSIVRSNSIDGGVAVCSNPWGLCEAVDYIDSETWQGYTVRGDNLYTIYIMNCVPLNQTAVQINAEFLCLNPGNEQLEYGEQQMPTISIIFTALWSITLCIYTIRFCLFTRKIPLQKIMFFLIIFYLALVSVDLRYWSECKKTGMCPDSLVLFRNIARPLIDAALFWVIIYISKGWGITRPRIPNTENRTAGLSVLFLLAGLMIFSFLSRSYYFLSIVIIYLVLMPRVFTSASYNRRALESQLYRRFFLQSNGQQVSVRADTHTNVIVDAALASRGQPPPLSPPDRVQGQDVLMNEAVLPVDDEAAQRIIMSDVAVVLGSSGLVEVDYREVILAKLTIFVWLRRICIFYLMGLLFVNSVRIILNYKYNYLNYIFDQTLVLIVCSLIARILVPRNHKTFARENMLHDIEFYGDMEEFFERNDITFLTDTAPVQLFEPKDGISQVIVLEYPGKVYSEDAISGRTIAIALLEQPILMETKPQEESVLRESEGNTV</sequence>
<evidence type="ECO:0000313" key="2">
    <source>
        <dbReference type="EMBL" id="PRP77976.1"/>
    </source>
</evidence>
<keyword evidence="1" id="KW-0812">Transmembrane</keyword>
<dbReference type="AlphaFoldDB" id="A0A2P6N1Y6"/>
<keyword evidence="1" id="KW-0472">Membrane</keyword>
<feature type="transmembrane region" description="Helical" evidence="1">
    <location>
        <begin position="196"/>
        <end position="217"/>
    </location>
</feature>
<dbReference type="EMBL" id="MDYQ01000248">
    <property type="protein sequence ID" value="PRP77976.1"/>
    <property type="molecule type" value="Genomic_DNA"/>
</dbReference>
<evidence type="ECO:0000313" key="3">
    <source>
        <dbReference type="Proteomes" id="UP000241769"/>
    </source>
</evidence>
<dbReference type="InParanoid" id="A0A2P6N1Y6"/>
<dbReference type="GO" id="GO:0042147">
    <property type="term" value="P:retrograde transport, endosome to Golgi"/>
    <property type="evidence" value="ECO:0007669"/>
    <property type="project" value="TreeGrafter"/>
</dbReference>
<feature type="transmembrane region" description="Helical" evidence="1">
    <location>
        <begin position="299"/>
        <end position="317"/>
    </location>
</feature>
<dbReference type="GO" id="GO:0005794">
    <property type="term" value="C:Golgi apparatus"/>
    <property type="evidence" value="ECO:0007669"/>
    <property type="project" value="TreeGrafter"/>
</dbReference>
<keyword evidence="1" id="KW-1133">Transmembrane helix</keyword>
<feature type="transmembrane region" description="Helical" evidence="1">
    <location>
        <begin position="323"/>
        <end position="344"/>
    </location>
</feature>
<protein>
    <submittedName>
        <fullName evidence="2">Uncharacterized protein</fullName>
    </submittedName>
</protein>
<dbReference type="Proteomes" id="UP000241769">
    <property type="component" value="Unassembled WGS sequence"/>
</dbReference>
<feature type="transmembrane region" description="Helical" evidence="1">
    <location>
        <begin position="229"/>
        <end position="246"/>
    </location>
</feature>
<dbReference type="InterPro" id="IPR009637">
    <property type="entry name" value="GPR107/GPR108-like"/>
</dbReference>
<organism evidence="2 3">
    <name type="scientific">Planoprotostelium fungivorum</name>
    <dbReference type="NCBI Taxonomy" id="1890364"/>
    <lineage>
        <taxon>Eukaryota</taxon>
        <taxon>Amoebozoa</taxon>
        <taxon>Evosea</taxon>
        <taxon>Variosea</taxon>
        <taxon>Cavosteliida</taxon>
        <taxon>Cavosteliaceae</taxon>
        <taxon>Planoprotostelium</taxon>
    </lineage>
</organism>
<feature type="transmembrane region" description="Helical" evidence="1">
    <location>
        <begin position="478"/>
        <end position="500"/>
    </location>
</feature>
<name>A0A2P6N1Y6_9EUKA</name>
<evidence type="ECO:0000256" key="1">
    <source>
        <dbReference type="SAM" id="Phobius"/>
    </source>
</evidence>
<dbReference type="GO" id="GO:0016020">
    <property type="term" value="C:membrane"/>
    <property type="evidence" value="ECO:0007669"/>
    <property type="project" value="InterPro"/>
</dbReference>
<comment type="caution">
    <text evidence="2">The sequence shown here is derived from an EMBL/GenBank/DDBJ whole genome shotgun (WGS) entry which is preliminary data.</text>
</comment>
<reference evidence="2 3" key="1">
    <citation type="journal article" date="2018" name="Genome Biol. Evol.">
        <title>Multiple Roots of Fruiting Body Formation in Amoebozoa.</title>
        <authorList>
            <person name="Hillmann F."/>
            <person name="Forbes G."/>
            <person name="Novohradska S."/>
            <person name="Ferling I."/>
            <person name="Riege K."/>
            <person name="Groth M."/>
            <person name="Westermann M."/>
            <person name="Marz M."/>
            <person name="Spaller T."/>
            <person name="Winckler T."/>
            <person name="Schaap P."/>
            <person name="Glockner G."/>
        </authorList>
    </citation>
    <scope>NUCLEOTIDE SEQUENCE [LARGE SCALE GENOMIC DNA]</scope>
    <source>
        <strain evidence="2 3">Jena</strain>
    </source>
</reference>
<feature type="transmembrane region" description="Helical" evidence="1">
    <location>
        <begin position="454"/>
        <end position="472"/>
    </location>
</feature>
<dbReference type="PANTHER" id="PTHR21229">
    <property type="entry name" value="LUNG SEVEN TRANSMEMBRANE RECEPTOR"/>
    <property type="match status" value="1"/>
</dbReference>
<feature type="transmembrane region" description="Helical" evidence="1">
    <location>
        <begin position="266"/>
        <end position="287"/>
    </location>
</feature>
<accession>A0A2P6N1Y6</accession>
<dbReference type="GO" id="GO:0005829">
    <property type="term" value="C:cytosol"/>
    <property type="evidence" value="ECO:0007669"/>
    <property type="project" value="GOC"/>
</dbReference>